<sequence>MVYPNSIYGHESHQLETNAVDLGFQNMDPGSLVCMKPSEAAGNCYSLGQSQSHWDYKTAWEYDDKNDPSNSQARSYDIDGGVKLIQRSDDDCAIQLIHYHTQLVSSFCTQRGIRFSSDFLCKHEIRPCAMLQ</sequence>
<evidence type="ECO:0000313" key="1">
    <source>
        <dbReference type="EMBL" id="CAE0432556.1"/>
    </source>
</evidence>
<organism evidence="1">
    <name type="scientific">Aplanochytrium stocchinoi</name>
    <dbReference type="NCBI Taxonomy" id="215587"/>
    <lineage>
        <taxon>Eukaryota</taxon>
        <taxon>Sar</taxon>
        <taxon>Stramenopiles</taxon>
        <taxon>Bigyra</taxon>
        <taxon>Labyrinthulomycetes</taxon>
        <taxon>Thraustochytrida</taxon>
        <taxon>Thraustochytriidae</taxon>
        <taxon>Aplanochytrium</taxon>
    </lineage>
</organism>
<protein>
    <submittedName>
        <fullName evidence="1">Uncharacterized protein</fullName>
    </submittedName>
</protein>
<dbReference type="AlphaFoldDB" id="A0A7S3LLP1"/>
<reference evidence="1" key="1">
    <citation type="submission" date="2021-01" db="EMBL/GenBank/DDBJ databases">
        <authorList>
            <person name="Corre E."/>
            <person name="Pelletier E."/>
            <person name="Niang G."/>
            <person name="Scheremetjew M."/>
            <person name="Finn R."/>
            <person name="Kale V."/>
            <person name="Holt S."/>
            <person name="Cochrane G."/>
            <person name="Meng A."/>
            <person name="Brown T."/>
            <person name="Cohen L."/>
        </authorList>
    </citation>
    <scope>NUCLEOTIDE SEQUENCE</scope>
    <source>
        <strain evidence="1">GSBS06</strain>
    </source>
</reference>
<dbReference type="EMBL" id="HBIN01004126">
    <property type="protein sequence ID" value="CAE0432556.1"/>
    <property type="molecule type" value="Transcribed_RNA"/>
</dbReference>
<name>A0A7S3LLP1_9STRA</name>
<gene>
    <name evidence="1" type="ORF">ASTO00021_LOCUS2880</name>
</gene>
<accession>A0A7S3LLP1</accession>
<proteinExistence type="predicted"/>